<evidence type="ECO:0000313" key="2">
    <source>
        <dbReference type="Proteomes" id="UP000620559"/>
    </source>
</evidence>
<dbReference type="PANTHER" id="PTHR39638:SF2">
    <property type="entry name" value="YCF35"/>
    <property type="match status" value="1"/>
</dbReference>
<evidence type="ECO:0000313" key="1">
    <source>
        <dbReference type="EMBL" id="MBE9214887.1"/>
    </source>
</evidence>
<sequence>MSHFSQIKTQIRNIESLKDALTDLGVAWKDGSHSLRGYQGITHTAEIAIEQDNGYDIGFKWNGKEYELVADFQYWAQNLSVEGFLRQVTQRYAYRTVVKETAKAGFQVSEQKQNQDGSIRLLVQRWSA</sequence>
<organism evidence="1 2">
    <name type="scientific">Plectonema cf. radiosum LEGE 06105</name>
    <dbReference type="NCBI Taxonomy" id="945769"/>
    <lineage>
        <taxon>Bacteria</taxon>
        <taxon>Bacillati</taxon>
        <taxon>Cyanobacteriota</taxon>
        <taxon>Cyanophyceae</taxon>
        <taxon>Oscillatoriophycideae</taxon>
        <taxon>Oscillatoriales</taxon>
        <taxon>Microcoleaceae</taxon>
        <taxon>Plectonema</taxon>
    </lineage>
</organism>
<name>A0A8J7K4V9_9CYAN</name>
<reference evidence="1" key="1">
    <citation type="submission" date="2020-10" db="EMBL/GenBank/DDBJ databases">
        <authorList>
            <person name="Castelo-Branco R."/>
            <person name="Eusebio N."/>
            <person name="Adriana R."/>
            <person name="Vieira A."/>
            <person name="Brugerolle De Fraissinette N."/>
            <person name="Rezende De Castro R."/>
            <person name="Schneider M.P."/>
            <person name="Vasconcelos V."/>
            <person name="Leao P.N."/>
        </authorList>
    </citation>
    <scope>NUCLEOTIDE SEQUENCE</scope>
    <source>
        <strain evidence="1">LEGE 06105</strain>
    </source>
</reference>
<dbReference type="Pfam" id="PF06868">
    <property type="entry name" value="DUF1257"/>
    <property type="match status" value="1"/>
</dbReference>
<dbReference type="RefSeq" id="WP_193922852.1">
    <property type="nucleotide sequence ID" value="NZ_JADEWL010000075.1"/>
</dbReference>
<accession>A0A8J7K4V9</accession>
<dbReference type="InterPro" id="IPR009666">
    <property type="entry name" value="Uncharacterised_Ycf35"/>
</dbReference>
<comment type="caution">
    <text evidence="1">The sequence shown here is derived from an EMBL/GenBank/DDBJ whole genome shotgun (WGS) entry which is preliminary data.</text>
</comment>
<dbReference type="Proteomes" id="UP000620559">
    <property type="component" value="Unassembled WGS sequence"/>
</dbReference>
<dbReference type="AlphaFoldDB" id="A0A8J7K4V9"/>
<keyword evidence="2" id="KW-1185">Reference proteome</keyword>
<proteinExistence type="predicted"/>
<dbReference type="EMBL" id="JADEWL010000075">
    <property type="protein sequence ID" value="MBE9214887.1"/>
    <property type="molecule type" value="Genomic_DNA"/>
</dbReference>
<dbReference type="PANTHER" id="PTHR39638">
    <property type="entry name" value="YCF35"/>
    <property type="match status" value="1"/>
</dbReference>
<gene>
    <name evidence="1" type="ORF">IQ247_19790</name>
</gene>
<protein>
    <submittedName>
        <fullName evidence="1">DUF1257 domain-containing protein</fullName>
    </submittedName>
</protein>